<sequence>MKKTSVALFVSLLALTFLACKKDGSTDPDQPGPNPSGEVTSVGTPDSDPIVRKIVGSAGGSVTSFDGRMKLVIPQGALSSDKEISIKTISNQNPLGLQQAYRIEPHGVQFAKPVSIQVSYDDDDLKRTIPEALGIAYQDSKGVWQARGGTELDKVNHRITTITDHFSDWSLFESVYLMVEQPVIPVSAATKLEVFSTEDLLIPLDSGKDIAIGKKQTMAAKYVKEWTLAGAGNLTSNGSNAMYKAPAAIPARNPVAVSVRLDLKQRGVFLLVKNITIQPDDGEIEVRVNGGEWFRQATSAATKLAANYYSIADSDGDDVGRFVLLTWQGGVGTHAYKSPFSTAGTHAQYHITGVDNYTCILAQPDGPVASGGGVTITSMGETDGFVKGSFSINPAGCGPNLLGRAVVEGKFRVRKNF</sequence>
<dbReference type="Proteomes" id="UP001165367">
    <property type="component" value="Unassembled WGS sequence"/>
</dbReference>
<dbReference type="RefSeq" id="WP_237873874.1">
    <property type="nucleotide sequence ID" value="NZ_JAKLTR010000010.1"/>
</dbReference>
<dbReference type="EMBL" id="JAKLTR010000010">
    <property type="protein sequence ID" value="MCG2615756.1"/>
    <property type="molecule type" value="Genomic_DNA"/>
</dbReference>
<dbReference type="PROSITE" id="PS51257">
    <property type="entry name" value="PROKAR_LIPOPROTEIN"/>
    <property type="match status" value="1"/>
</dbReference>
<name>A0ABS9KTU7_9BACT</name>
<keyword evidence="2" id="KW-0732">Signal</keyword>
<proteinExistence type="predicted"/>
<gene>
    <name evidence="3" type="ORF">LZZ85_15760</name>
</gene>
<evidence type="ECO:0000313" key="4">
    <source>
        <dbReference type="Proteomes" id="UP001165367"/>
    </source>
</evidence>
<reference evidence="3" key="1">
    <citation type="submission" date="2022-01" db="EMBL/GenBank/DDBJ databases">
        <authorList>
            <person name="Jo J.-H."/>
            <person name="Im W.-T."/>
        </authorList>
    </citation>
    <scope>NUCLEOTIDE SEQUENCE</scope>
    <source>
        <strain evidence="3">NA20</strain>
    </source>
</reference>
<dbReference type="Gene3D" id="2.60.220.30">
    <property type="match status" value="1"/>
</dbReference>
<protein>
    <recommendedName>
        <fullName evidence="5">ZU5 domain-containing protein</fullName>
    </recommendedName>
</protein>
<comment type="caution">
    <text evidence="3">The sequence shown here is derived from an EMBL/GenBank/DDBJ whole genome shotgun (WGS) entry which is preliminary data.</text>
</comment>
<evidence type="ECO:0008006" key="5">
    <source>
        <dbReference type="Google" id="ProtNLM"/>
    </source>
</evidence>
<evidence type="ECO:0000256" key="2">
    <source>
        <dbReference type="SAM" id="SignalP"/>
    </source>
</evidence>
<keyword evidence="4" id="KW-1185">Reference proteome</keyword>
<organism evidence="3 4">
    <name type="scientific">Terrimonas ginsenosidimutans</name>
    <dbReference type="NCBI Taxonomy" id="2908004"/>
    <lineage>
        <taxon>Bacteria</taxon>
        <taxon>Pseudomonadati</taxon>
        <taxon>Bacteroidota</taxon>
        <taxon>Chitinophagia</taxon>
        <taxon>Chitinophagales</taxon>
        <taxon>Chitinophagaceae</taxon>
        <taxon>Terrimonas</taxon>
    </lineage>
</organism>
<evidence type="ECO:0000313" key="3">
    <source>
        <dbReference type="EMBL" id="MCG2615756.1"/>
    </source>
</evidence>
<evidence type="ECO:0000256" key="1">
    <source>
        <dbReference type="SAM" id="MobiDB-lite"/>
    </source>
</evidence>
<feature type="region of interest" description="Disordered" evidence="1">
    <location>
        <begin position="24"/>
        <end position="47"/>
    </location>
</feature>
<feature type="signal peptide" evidence="2">
    <location>
        <begin position="1"/>
        <end position="19"/>
    </location>
</feature>
<accession>A0ABS9KTU7</accession>
<feature type="chain" id="PRO_5047449816" description="ZU5 domain-containing protein" evidence="2">
    <location>
        <begin position="20"/>
        <end position="417"/>
    </location>
</feature>